<dbReference type="EMBL" id="FOVR01000003">
    <property type="protein sequence ID" value="SFO06005.1"/>
    <property type="molecule type" value="Genomic_DNA"/>
</dbReference>
<dbReference type="STRING" id="655353.SAMN04488056_1039"/>
<sequence>MNQGLMSLIRGGLIAFAPEDEGAGGGDSAGAGGAGEENAFASSLTGEGFADFAKEQGWNSADDAVKAYQVQRAGLEGMIKVPGEDASDEDRAAFAKALGVPDTEDGYQFSLPEKMPENVQYDENLATSFKAKAKEIGLTPAQAQALHDFQMEAVGTQANAFLEGQKQAEAEKTAKAEASHDALVKAWGKEGSESYNKNLALANRALSKMVPDGKLMEEFKSNGVFSEDGAVLMPHFAQALAGIGQTLYSEDGDLDGDNQTDENPWDADTFNLTKQGEIYKANPEKAERLKAAAKAKRK</sequence>
<evidence type="ECO:0000313" key="2">
    <source>
        <dbReference type="EMBL" id="SFO06005.1"/>
    </source>
</evidence>
<proteinExistence type="predicted"/>
<organism evidence="2 3">
    <name type="scientific">Cohaesibacter marisflavi</name>
    <dbReference type="NCBI Taxonomy" id="655353"/>
    <lineage>
        <taxon>Bacteria</taxon>
        <taxon>Pseudomonadati</taxon>
        <taxon>Pseudomonadota</taxon>
        <taxon>Alphaproteobacteria</taxon>
        <taxon>Hyphomicrobiales</taxon>
        <taxon>Cohaesibacteraceae</taxon>
    </lineage>
</organism>
<reference evidence="2 3" key="1">
    <citation type="submission" date="2016-10" db="EMBL/GenBank/DDBJ databases">
        <authorList>
            <person name="de Groot N.N."/>
        </authorList>
    </citation>
    <scope>NUCLEOTIDE SEQUENCE [LARGE SCALE GENOMIC DNA]</scope>
    <source>
        <strain evidence="2 3">CGMCC 1.9157</strain>
    </source>
</reference>
<feature type="compositionally biased region" description="Gly residues" evidence="1">
    <location>
        <begin position="23"/>
        <end position="35"/>
    </location>
</feature>
<feature type="compositionally biased region" description="Acidic residues" evidence="1">
    <location>
        <begin position="250"/>
        <end position="265"/>
    </location>
</feature>
<evidence type="ECO:0000313" key="3">
    <source>
        <dbReference type="Proteomes" id="UP000199236"/>
    </source>
</evidence>
<keyword evidence="3" id="KW-1185">Reference proteome</keyword>
<dbReference type="RefSeq" id="WP_090070478.1">
    <property type="nucleotide sequence ID" value="NZ_FOVR01000003.1"/>
</dbReference>
<evidence type="ECO:0000256" key="1">
    <source>
        <dbReference type="SAM" id="MobiDB-lite"/>
    </source>
</evidence>
<dbReference type="AlphaFoldDB" id="A0A1I5E3B4"/>
<feature type="region of interest" description="Disordered" evidence="1">
    <location>
        <begin position="20"/>
        <end position="39"/>
    </location>
</feature>
<accession>A0A1I5E3B4</accession>
<protein>
    <submittedName>
        <fullName evidence="2">Uncharacterized protein</fullName>
    </submittedName>
</protein>
<dbReference type="OrthoDB" id="8478262at2"/>
<gene>
    <name evidence="2" type="ORF">SAMN04488056_1039</name>
</gene>
<name>A0A1I5E3B4_9HYPH</name>
<dbReference type="Proteomes" id="UP000199236">
    <property type="component" value="Unassembled WGS sequence"/>
</dbReference>
<feature type="region of interest" description="Disordered" evidence="1">
    <location>
        <begin position="249"/>
        <end position="268"/>
    </location>
</feature>